<name>A0ABX1CMU1_9SPHN</name>
<evidence type="ECO:0008006" key="3">
    <source>
        <dbReference type="Google" id="ProtNLM"/>
    </source>
</evidence>
<reference evidence="1 2" key="1">
    <citation type="submission" date="2020-03" db="EMBL/GenBank/DDBJ databases">
        <authorList>
            <person name="Wang L."/>
            <person name="He N."/>
            <person name="Li Y."/>
            <person name="Fang Y."/>
            <person name="Zhang F."/>
        </authorList>
    </citation>
    <scope>NUCLEOTIDE SEQUENCE [LARGE SCALE GENOMIC DNA]</scope>
    <source>
        <strain evidence="1 2">36D10-4-7</strain>
    </source>
</reference>
<dbReference type="EMBL" id="JAAVJH010000003">
    <property type="protein sequence ID" value="NJR78248.1"/>
    <property type="molecule type" value="Genomic_DNA"/>
</dbReference>
<evidence type="ECO:0000313" key="1">
    <source>
        <dbReference type="EMBL" id="NJR78248.1"/>
    </source>
</evidence>
<keyword evidence="2" id="KW-1185">Reference proteome</keyword>
<sequence length="139" mass="14295">MDYKKLSLGLGIFSIALGAVELLAPRRLTRVLDADGHEGLVRAFGARELLAGANLLMAPAHATNVWNRAAGDVMDIAAAGAAVANSPRNRATWGALAFVVGALALDSWVARGLDRQTGKTLPLRTDAAVDGAVNGAVPA</sequence>
<protein>
    <recommendedName>
        <fullName evidence="3">DUF4126 domain-containing protein</fullName>
    </recommendedName>
</protein>
<comment type="caution">
    <text evidence="1">The sequence shown here is derived from an EMBL/GenBank/DDBJ whole genome shotgun (WGS) entry which is preliminary data.</text>
</comment>
<dbReference type="Proteomes" id="UP000732399">
    <property type="component" value="Unassembled WGS sequence"/>
</dbReference>
<accession>A0ABX1CMU1</accession>
<gene>
    <name evidence="1" type="ORF">HBH26_06405</name>
</gene>
<proteinExistence type="predicted"/>
<evidence type="ECO:0000313" key="2">
    <source>
        <dbReference type="Proteomes" id="UP000732399"/>
    </source>
</evidence>
<dbReference type="RefSeq" id="WP_168133762.1">
    <property type="nucleotide sequence ID" value="NZ_JAAVJH010000003.1"/>
</dbReference>
<organism evidence="1 2">
    <name type="scientific">Sphingomonas corticis</name>
    <dbReference type="NCBI Taxonomy" id="2722791"/>
    <lineage>
        <taxon>Bacteria</taxon>
        <taxon>Pseudomonadati</taxon>
        <taxon>Pseudomonadota</taxon>
        <taxon>Alphaproteobacteria</taxon>
        <taxon>Sphingomonadales</taxon>
        <taxon>Sphingomonadaceae</taxon>
        <taxon>Sphingomonas</taxon>
    </lineage>
</organism>